<feature type="compositionally biased region" description="Basic and acidic residues" evidence="1">
    <location>
        <begin position="179"/>
        <end position="198"/>
    </location>
</feature>
<sequence>MSTGGAGGAGKTGGGAGGADGAGGAGGAGGVDGTRGASGGFTSGAEDVDATVVAVASGGWDVVGADCEVEGTGVDDEDAWDDGVGSRMAEDRGARVTVEEDEAEDEDESVETLDDSEGARDKETGEGVLVEGIGIKEGEAKHLDIRVETGAEVRERRGVEVVLEEVLSIESESVEELGEGSRSRIDGSRGGSEDDKADGVFLRNFPVNGSLGGSLDCLGIRLVTKGDREVVNVLDSACGGKGDKEKRAQGLDQRRNARTSKTEQGGFPRPREQGKTGTRTKRSLHARIWSGREGKWQGEEDRGASVRAKGGEVEEGGGRKWKVEDGEDEEFREV</sequence>
<feature type="compositionally biased region" description="Basic and acidic residues" evidence="1">
    <location>
        <begin position="241"/>
        <end position="255"/>
    </location>
</feature>
<feature type="region of interest" description="Disordered" evidence="1">
    <location>
        <begin position="172"/>
        <end position="198"/>
    </location>
</feature>
<evidence type="ECO:0000313" key="3">
    <source>
        <dbReference type="Proteomes" id="UP001201163"/>
    </source>
</evidence>
<accession>A0AAD4L2C1</accession>
<keyword evidence="3" id="KW-1185">Reference proteome</keyword>
<feature type="compositionally biased region" description="Basic and acidic residues" evidence="1">
    <location>
        <begin position="88"/>
        <end position="98"/>
    </location>
</feature>
<protein>
    <submittedName>
        <fullName evidence="2">Uncharacterized protein</fullName>
    </submittedName>
</protein>
<name>A0AAD4L2C1_9AGAM</name>
<feature type="compositionally biased region" description="Basic and acidic residues" evidence="1">
    <location>
        <begin position="290"/>
        <end position="324"/>
    </location>
</feature>
<feature type="compositionally biased region" description="Acidic residues" evidence="1">
    <location>
        <begin position="70"/>
        <end position="81"/>
    </location>
</feature>
<feature type="compositionally biased region" description="Acidic residues" evidence="1">
    <location>
        <begin position="325"/>
        <end position="334"/>
    </location>
</feature>
<dbReference type="Proteomes" id="UP001201163">
    <property type="component" value="Unassembled WGS sequence"/>
</dbReference>
<feature type="region of interest" description="Disordered" evidence="1">
    <location>
        <begin position="238"/>
        <end position="334"/>
    </location>
</feature>
<reference evidence="2" key="1">
    <citation type="submission" date="2022-01" db="EMBL/GenBank/DDBJ databases">
        <title>Comparative genomics reveals a dynamic genome evolution in the ectomycorrhizal milk-cap (Lactarius) mushrooms.</title>
        <authorList>
            <consortium name="DOE Joint Genome Institute"/>
            <person name="Lebreton A."/>
            <person name="Tang N."/>
            <person name="Kuo A."/>
            <person name="LaButti K."/>
            <person name="Drula E."/>
            <person name="Barry K."/>
            <person name="Clum A."/>
            <person name="Lipzen A."/>
            <person name="Mousain D."/>
            <person name="Ng V."/>
            <person name="Wang R."/>
            <person name="Wang X."/>
            <person name="Dai Y."/>
            <person name="Henrissat B."/>
            <person name="Grigoriev I.V."/>
            <person name="Guerin-Laguette A."/>
            <person name="Yu F."/>
            <person name="Martin F.M."/>
        </authorList>
    </citation>
    <scope>NUCLEOTIDE SEQUENCE</scope>
    <source>
        <strain evidence="2">QP</strain>
    </source>
</reference>
<feature type="compositionally biased region" description="Gly residues" evidence="1">
    <location>
        <begin position="1"/>
        <end position="42"/>
    </location>
</feature>
<comment type="caution">
    <text evidence="2">The sequence shown here is derived from an EMBL/GenBank/DDBJ whole genome shotgun (WGS) entry which is preliminary data.</text>
</comment>
<evidence type="ECO:0000256" key="1">
    <source>
        <dbReference type="SAM" id="MobiDB-lite"/>
    </source>
</evidence>
<feature type="region of interest" description="Disordered" evidence="1">
    <location>
        <begin position="1"/>
        <end position="46"/>
    </location>
</feature>
<feature type="compositionally biased region" description="Acidic residues" evidence="1">
    <location>
        <begin position="99"/>
        <end position="116"/>
    </location>
</feature>
<organism evidence="2 3">
    <name type="scientific">Lactarius akahatsu</name>
    <dbReference type="NCBI Taxonomy" id="416441"/>
    <lineage>
        <taxon>Eukaryota</taxon>
        <taxon>Fungi</taxon>
        <taxon>Dikarya</taxon>
        <taxon>Basidiomycota</taxon>
        <taxon>Agaricomycotina</taxon>
        <taxon>Agaricomycetes</taxon>
        <taxon>Russulales</taxon>
        <taxon>Russulaceae</taxon>
        <taxon>Lactarius</taxon>
    </lineage>
</organism>
<proteinExistence type="predicted"/>
<dbReference type="EMBL" id="JAKELL010000399">
    <property type="protein sequence ID" value="KAH8976952.1"/>
    <property type="molecule type" value="Genomic_DNA"/>
</dbReference>
<gene>
    <name evidence="2" type="ORF">EDB92DRAFT_2005128</name>
</gene>
<evidence type="ECO:0000313" key="2">
    <source>
        <dbReference type="EMBL" id="KAH8976952.1"/>
    </source>
</evidence>
<dbReference type="AlphaFoldDB" id="A0AAD4L2C1"/>
<feature type="region of interest" description="Disordered" evidence="1">
    <location>
        <begin position="70"/>
        <end position="126"/>
    </location>
</feature>